<dbReference type="InterPro" id="IPR036271">
    <property type="entry name" value="Tet_transcr_reg_TetR-rel_C_sf"/>
</dbReference>
<proteinExistence type="predicted"/>
<keyword evidence="7" id="KW-1185">Reference proteome</keyword>
<keyword evidence="3" id="KW-0804">Transcription</keyword>
<evidence type="ECO:0000313" key="6">
    <source>
        <dbReference type="EMBL" id="GAA1392328.1"/>
    </source>
</evidence>
<gene>
    <name evidence="6" type="ORF">GCM10009639_23700</name>
</gene>
<dbReference type="PROSITE" id="PS50977">
    <property type="entry name" value="HTH_TETR_2"/>
    <property type="match status" value="1"/>
</dbReference>
<dbReference type="SUPFAM" id="SSF48498">
    <property type="entry name" value="Tetracyclin repressor-like, C-terminal domain"/>
    <property type="match status" value="1"/>
</dbReference>
<feature type="DNA-binding region" description="H-T-H motif" evidence="4">
    <location>
        <begin position="32"/>
        <end position="51"/>
    </location>
</feature>
<dbReference type="RefSeq" id="WP_344332881.1">
    <property type="nucleotide sequence ID" value="NZ_BAAAKJ010000122.1"/>
</dbReference>
<dbReference type="PANTHER" id="PTHR47506">
    <property type="entry name" value="TRANSCRIPTIONAL REGULATORY PROTEIN"/>
    <property type="match status" value="1"/>
</dbReference>
<evidence type="ECO:0000256" key="3">
    <source>
        <dbReference type="ARBA" id="ARBA00023163"/>
    </source>
</evidence>
<dbReference type="SUPFAM" id="SSF46689">
    <property type="entry name" value="Homeodomain-like"/>
    <property type="match status" value="1"/>
</dbReference>
<feature type="domain" description="HTH tetR-type" evidence="5">
    <location>
        <begin position="9"/>
        <end position="69"/>
    </location>
</feature>
<name>A0ABN1XX80_9ACTN</name>
<organism evidence="6 7">
    <name type="scientific">Kitasatospora putterlickiae</name>
    <dbReference type="NCBI Taxonomy" id="221725"/>
    <lineage>
        <taxon>Bacteria</taxon>
        <taxon>Bacillati</taxon>
        <taxon>Actinomycetota</taxon>
        <taxon>Actinomycetes</taxon>
        <taxon>Kitasatosporales</taxon>
        <taxon>Streptomycetaceae</taxon>
        <taxon>Kitasatospora</taxon>
    </lineage>
</organism>
<reference evidence="6 7" key="1">
    <citation type="journal article" date="2019" name="Int. J. Syst. Evol. Microbiol.">
        <title>The Global Catalogue of Microorganisms (GCM) 10K type strain sequencing project: providing services to taxonomists for standard genome sequencing and annotation.</title>
        <authorList>
            <consortium name="The Broad Institute Genomics Platform"/>
            <consortium name="The Broad Institute Genome Sequencing Center for Infectious Disease"/>
            <person name="Wu L."/>
            <person name="Ma J."/>
        </authorList>
    </citation>
    <scope>NUCLEOTIDE SEQUENCE [LARGE SCALE GENOMIC DNA]</scope>
    <source>
        <strain evidence="6 7">JCM 12393</strain>
    </source>
</reference>
<protein>
    <submittedName>
        <fullName evidence="6">TetR/AcrR family transcriptional regulator</fullName>
    </submittedName>
</protein>
<dbReference type="PANTHER" id="PTHR47506:SF6">
    <property type="entry name" value="HTH-TYPE TRANSCRIPTIONAL REPRESSOR NEMR"/>
    <property type="match status" value="1"/>
</dbReference>
<dbReference type="InterPro" id="IPR001647">
    <property type="entry name" value="HTH_TetR"/>
</dbReference>
<comment type="caution">
    <text evidence="6">The sequence shown here is derived from an EMBL/GenBank/DDBJ whole genome shotgun (WGS) entry which is preliminary data.</text>
</comment>
<evidence type="ECO:0000259" key="5">
    <source>
        <dbReference type="PROSITE" id="PS50977"/>
    </source>
</evidence>
<evidence type="ECO:0000313" key="7">
    <source>
        <dbReference type="Proteomes" id="UP001499863"/>
    </source>
</evidence>
<dbReference type="Proteomes" id="UP001499863">
    <property type="component" value="Unassembled WGS sequence"/>
</dbReference>
<dbReference type="PRINTS" id="PR00455">
    <property type="entry name" value="HTHTETR"/>
</dbReference>
<evidence type="ECO:0000256" key="4">
    <source>
        <dbReference type="PROSITE-ProRule" id="PRU00335"/>
    </source>
</evidence>
<accession>A0ABN1XX80</accession>
<evidence type="ECO:0000256" key="1">
    <source>
        <dbReference type="ARBA" id="ARBA00023015"/>
    </source>
</evidence>
<dbReference type="EMBL" id="BAAAKJ010000122">
    <property type="protein sequence ID" value="GAA1392328.1"/>
    <property type="molecule type" value="Genomic_DNA"/>
</dbReference>
<sequence length="202" mass="21424">MTTRSAARPTARERLLAAADELFYREGVRTVGIDRVIEQAGVAKASLYNAFGSKESLVCAYLEGRHAKSAARITRHVERRDTPYDRLLAVFEAQSEQFAEPGYRGCAFVRASAEAHPGDQVEQAAAAFRTWVRGLFTDLAREAGAADPAVLAHQLHLLYDGAGVSAGMDGDPSAATADRTAAATLLDAALMGTGRTGGADRG</sequence>
<dbReference type="Pfam" id="PF00440">
    <property type="entry name" value="TetR_N"/>
    <property type="match status" value="1"/>
</dbReference>
<dbReference type="InterPro" id="IPR009057">
    <property type="entry name" value="Homeodomain-like_sf"/>
</dbReference>
<keyword evidence="1" id="KW-0805">Transcription regulation</keyword>
<evidence type="ECO:0000256" key="2">
    <source>
        <dbReference type="ARBA" id="ARBA00023125"/>
    </source>
</evidence>
<dbReference type="Gene3D" id="1.10.357.10">
    <property type="entry name" value="Tetracycline Repressor, domain 2"/>
    <property type="match status" value="1"/>
</dbReference>
<keyword evidence="2 4" id="KW-0238">DNA-binding</keyword>